<dbReference type="AlphaFoldDB" id="A0A7C4TIC9"/>
<dbReference type="InterPro" id="IPR038475">
    <property type="entry name" value="RecG_C_sf"/>
</dbReference>
<dbReference type="PANTHER" id="PTHR30595">
    <property type="entry name" value="GLPR-RELATED TRANSCRIPTIONAL REPRESSOR"/>
    <property type="match status" value="1"/>
</dbReference>
<protein>
    <submittedName>
        <fullName evidence="1">Uncharacterized protein</fullName>
    </submittedName>
</protein>
<reference evidence="1" key="1">
    <citation type="journal article" date="2020" name="mSystems">
        <title>Genome- and Community-Level Interaction Insights into Carbon Utilization and Element Cycling Functions of Hydrothermarchaeota in Hydrothermal Sediment.</title>
        <authorList>
            <person name="Zhou Z."/>
            <person name="Liu Y."/>
            <person name="Xu W."/>
            <person name="Pan J."/>
            <person name="Luo Z.H."/>
            <person name="Li M."/>
        </authorList>
    </citation>
    <scope>NUCLEOTIDE SEQUENCE [LARGE SCALE GENOMIC DNA]</scope>
    <source>
        <strain evidence="1">SpSt-774</strain>
    </source>
</reference>
<sequence length="135" mass="16113">MNVRFEIEGIVRKAIWDYPLEAIREAVINALIHRDYLSTAEIQIRLYDDKIWIWNPGKLPPQINVEDLKKEHSSYPRNPLIANVFYLSGFIERWGSGTKRWLNYVRNRDYQSQNIEKNKADFPFIFSKISIQKKI</sequence>
<dbReference type="PANTHER" id="PTHR30595:SF6">
    <property type="entry name" value="SCHLAFEN ALBA-2 DOMAIN-CONTAINING PROTEIN"/>
    <property type="match status" value="1"/>
</dbReference>
<evidence type="ECO:0000313" key="1">
    <source>
        <dbReference type="EMBL" id="HGV98221.1"/>
    </source>
</evidence>
<proteinExistence type="predicted"/>
<dbReference type="Gene3D" id="3.30.565.60">
    <property type="match status" value="1"/>
</dbReference>
<organism evidence="1">
    <name type="scientific">candidate division WOR-3 bacterium</name>
    <dbReference type="NCBI Taxonomy" id="2052148"/>
    <lineage>
        <taxon>Bacteria</taxon>
        <taxon>Bacteria division WOR-3</taxon>
    </lineage>
</organism>
<gene>
    <name evidence="1" type="ORF">ENV60_07995</name>
</gene>
<dbReference type="EMBL" id="DTGZ01000151">
    <property type="protein sequence ID" value="HGV98221.1"/>
    <property type="molecule type" value="Genomic_DNA"/>
</dbReference>
<comment type="caution">
    <text evidence="1">The sequence shown here is derived from an EMBL/GenBank/DDBJ whole genome shotgun (WGS) entry which is preliminary data.</text>
</comment>
<accession>A0A7C4TIC9</accession>
<name>A0A7C4TIC9_UNCW3</name>
<dbReference type="Pfam" id="PF13749">
    <property type="entry name" value="HATPase_c_4"/>
    <property type="match status" value="1"/>
</dbReference>